<evidence type="ECO:0000313" key="2">
    <source>
        <dbReference type="EMBL" id="CAD73377.1"/>
    </source>
</evidence>
<keyword evidence="3" id="KW-1185">Reference proteome</keyword>
<accession>Q7UTQ9</accession>
<gene>
    <name evidence="2" type="ordered locus">RB3734</name>
</gene>
<reference evidence="2 3" key="1">
    <citation type="journal article" date="2003" name="Proc. Natl. Acad. Sci. U.S.A.">
        <title>Complete genome sequence of the marine planctomycete Pirellula sp. strain 1.</title>
        <authorList>
            <person name="Gloeckner F.O."/>
            <person name="Kube M."/>
            <person name="Bauer M."/>
            <person name="Teeling H."/>
            <person name="Lombardot T."/>
            <person name="Ludwig W."/>
            <person name="Gade D."/>
            <person name="Beck A."/>
            <person name="Borzym K."/>
            <person name="Heitmann K."/>
            <person name="Rabus R."/>
            <person name="Schlesner H."/>
            <person name="Amann R."/>
            <person name="Reinhardt R."/>
        </authorList>
    </citation>
    <scope>NUCLEOTIDE SEQUENCE [LARGE SCALE GENOMIC DNA]</scope>
    <source>
        <strain evidence="3">DSM 10527 / NCIMB 13988 / SH1</strain>
    </source>
</reference>
<evidence type="ECO:0000256" key="1">
    <source>
        <dbReference type="SAM" id="MobiDB-lite"/>
    </source>
</evidence>
<dbReference type="PATRIC" id="fig|243090.15.peg.1736"/>
<evidence type="ECO:0000313" key="3">
    <source>
        <dbReference type="Proteomes" id="UP000001025"/>
    </source>
</evidence>
<organism evidence="2 3">
    <name type="scientific">Rhodopirellula baltica (strain DSM 10527 / NCIMB 13988 / SH1)</name>
    <dbReference type="NCBI Taxonomy" id="243090"/>
    <lineage>
        <taxon>Bacteria</taxon>
        <taxon>Pseudomonadati</taxon>
        <taxon>Planctomycetota</taxon>
        <taxon>Planctomycetia</taxon>
        <taxon>Pirellulales</taxon>
        <taxon>Pirellulaceae</taxon>
        <taxon>Rhodopirellula</taxon>
    </lineage>
</organism>
<proteinExistence type="predicted"/>
<dbReference type="Proteomes" id="UP000001025">
    <property type="component" value="Chromosome"/>
</dbReference>
<dbReference type="KEGG" id="rba:RB3734"/>
<sequence length="54" mass="5861">MSVENQRSWLDGANLGSPHGRSRRFSWVGAMGIGEVESSSKKLSILPAGFVLTR</sequence>
<dbReference type="InParanoid" id="Q7UTQ9"/>
<dbReference type="HOGENOM" id="CLU_3047372_0_0_0"/>
<name>Q7UTQ9_RHOBA</name>
<protein>
    <submittedName>
        <fullName evidence="2">Uncharacterized protein</fullName>
    </submittedName>
</protein>
<dbReference type="EnsemblBacteria" id="CAD73377">
    <property type="protein sequence ID" value="CAD73377"/>
    <property type="gene ID" value="RB3734"/>
</dbReference>
<dbReference type="EMBL" id="BX294139">
    <property type="protein sequence ID" value="CAD73377.1"/>
    <property type="molecule type" value="Genomic_DNA"/>
</dbReference>
<feature type="region of interest" description="Disordered" evidence="1">
    <location>
        <begin position="1"/>
        <end position="22"/>
    </location>
</feature>
<dbReference type="AlphaFoldDB" id="Q7UTQ9"/>